<dbReference type="AlphaFoldDB" id="A0A5N0T7M1"/>
<feature type="signal peptide" evidence="1">
    <location>
        <begin position="1"/>
        <end position="24"/>
    </location>
</feature>
<accession>A0A5N0T7M1</accession>
<evidence type="ECO:0000313" key="2">
    <source>
        <dbReference type="EMBL" id="KAA9131045.1"/>
    </source>
</evidence>
<name>A0A5N0T7M1_9GAMM</name>
<sequence>MYRQSIISRVMLTALLATASCALAADSPHTRALPPVEGGMKSPPAEPLAVAESDVRICEAGENWTSLISQNGIGCDAACASQGMSCRRSYHDVAGECEPQPWELGCGQLSAQSTDFCACSSETFFQGKLYYEHPRDREKPALETCQAGDGWATIVFHDSSGCETACKSVGLVCHAAAEDLELECGPQADPEFVLACHNDLGHASDFCACTADGSATGLPDSVLSPWRPF</sequence>
<evidence type="ECO:0000256" key="1">
    <source>
        <dbReference type="SAM" id="SignalP"/>
    </source>
</evidence>
<dbReference type="RefSeq" id="WP_150864683.1">
    <property type="nucleotide sequence ID" value="NZ_VYXP01000006.1"/>
</dbReference>
<dbReference type="Proteomes" id="UP000325372">
    <property type="component" value="Unassembled WGS sequence"/>
</dbReference>
<gene>
    <name evidence="2" type="ORF">F3N42_11945</name>
</gene>
<comment type="caution">
    <text evidence="2">The sequence shown here is derived from an EMBL/GenBank/DDBJ whole genome shotgun (WGS) entry which is preliminary data.</text>
</comment>
<proteinExistence type="predicted"/>
<reference evidence="2 3" key="1">
    <citation type="submission" date="2019-09" db="EMBL/GenBank/DDBJ databases">
        <title>Wenzhouxiangella sp. Genome sequencing and assembly.</title>
        <authorList>
            <person name="Zhang R."/>
        </authorList>
    </citation>
    <scope>NUCLEOTIDE SEQUENCE [LARGE SCALE GENOMIC DNA]</scope>
    <source>
        <strain evidence="2 3">W260</strain>
    </source>
</reference>
<dbReference type="EMBL" id="VYXP01000006">
    <property type="protein sequence ID" value="KAA9131045.1"/>
    <property type="molecule type" value="Genomic_DNA"/>
</dbReference>
<keyword evidence="1" id="KW-0732">Signal</keyword>
<feature type="chain" id="PRO_5024449827" evidence="1">
    <location>
        <begin position="25"/>
        <end position="229"/>
    </location>
</feature>
<dbReference type="PROSITE" id="PS51257">
    <property type="entry name" value="PROKAR_LIPOPROTEIN"/>
    <property type="match status" value="1"/>
</dbReference>
<keyword evidence="3" id="KW-1185">Reference proteome</keyword>
<protein>
    <submittedName>
        <fullName evidence="2">Uncharacterized protein</fullName>
    </submittedName>
</protein>
<organism evidence="2 3">
    <name type="scientific">Marinihelvus fidelis</name>
    <dbReference type="NCBI Taxonomy" id="2613842"/>
    <lineage>
        <taxon>Bacteria</taxon>
        <taxon>Pseudomonadati</taxon>
        <taxon>Pseudomonadota</taxon>
        <taxon>Gammaproteobacteria</taxon>
        <taxon>Chromatiales</taxon>
        <taxon>Wenzhouxiangellaceae</taxon>
        <taxon>Marinihelvus</taxon>
    </lineage>
</organism>
<evidence type="ECO:0000313" key="3">
    <source>
        <dbReference type="Proteomes" id="UP000325372"/>
    </source>
</evidence>